<dbReference type="InterPro" id="IPR044713">
    <property type="entry name" value="DNJA1/2-like"/>
</dbReference>
<dbReference type="FunFam" id="2.60.260.20:FF:000068">
    <property type="entry name" value="Chaperone protein dnaJ 3"/>
    <property type="match status" value="1"/>
</dbReference>
<dbReference type="FunFam" id="2.10.230.10:FF:000010">
    <property type="entry name" value="Heat shock protein DnaJ, putative"/>
    <property type="match status" value="1"/>
</dbReference>
<sequence length="422" mass="45656">MPRPRKSDSTKFYKLLGVEQSASAAEIKKAYRKSAMKNHPDKGGDSEVFKEITAAYEVLSNPEKKQIYDEYGEDALKEGMGGGPGGGNPFDIFEAMFGGGMGGMGGSSRGRRQRRGEDVVHQLKMSLEDLYNGVTKKLSLSKNLLCPKCDGTGSKSGRSTTCQACGGQGFRMQVRQIGPGMIQQVQVPCSACRGTGECISAGDRCDHCKGNKVVQQRKILEVFVEKGMRHGQKIVFQGEADEAPDTLPGDIVFVVQQKEHKTFTRKGSDLVVEKEVSLVEALTGYTGTLTHLDKRVLAIKTQPGEVIRPNEVKKINDEGMPTHGRPFDKGALYVKFKVVFPEDGAISEKEAKALQAVLGGPGKSPMDLDDAEECHLRSVDFEAEMRQSAARSRQYGGDDSDDEDPRRGGGGAGGPGVQCAQQ</sequence>
<dbReference type="InterPro" id="IPR036869">
    <property type="entry name" value="J_dom_sf"/>
</dbReference>
<dbReference type="PANTHER" id="PTHR43888">
    <property type="entry name" value="DNAJ-LIKE-2, ISOFORM A-RELATED"/>
    <property type="match status" value="1"/>
</dbReference>
<dbReference type="InterPro" id="IPR036410">
    <property type="entry name" value="HSP_DnaJ_Cys-rich_dom_sf"/>
</dbReference>
<dbReference type="Pfam" id="PF00684">
    <property type="entry name" value="DnaJ_CXXCXGXG"/>
    <property type="match status" value="1"/>
</dbReference>
<dbReference type="InterPro" id="IPR012724">
    <property type="entry name" value="DnaJ"/>
</dbReference>
<dbReference type="Gene3D" id="2.10.230.10">
    <property type="entry name" value="Heat shock protein DnaJ, cysteine-rich domain"/>
    <property type="match status" value="1"/>
</dbReference>
<dbReference type="FunFam" id="1.10.287.110:FF:000041">
    <property type="entry name" value="Chaperone protein DNAj, putative"/>
    <property type="match status" value="1"/>
</dbReference>
<dbReference type="GO" id="GO:0030544">
    <property type="term" value="F:Hsp70 protein binding"/>
    <property type="evidence" value="ECO:0007669"/>
    <property type="project" value="InterPro"/>
</dbReference>
<dbReference type="GO" id="GO:0005524">
    <property type="term" value="F:ATP binding"/>
    <property type="evidence" value="ECO:0007669"/>
    <property type="project" value="InterPro"/>
</dbReference>
<keyword evidence="1 5" id="KW-0479">Metal-binding</keyword>
<dbReference type="AlphaFoldDB" id="A0A7S3BC33"/>
<keyword evidence="2" id="KW-0677">Repeat</keyword>
<dbReference type="GO" id="GO:0051082">
    <property type="term" value="F:unfolded protein binding"/>
    <property type="evidence" value="ECO:0007669"/>
    <property type="project" value="InterPro"/>
</dbReference>
<dbReference type="PROSITE" id="PS51188">
    <property type="entry name" value="ZF_CR"/>
    <property type="match status" value="1"/>
</dbReference>
<dbReference type="InterPro" id="IPR001305">
    <property type="entry name" value="HSP_DnaJ_Cys-rich_dom"/>
</dbReference>
<dbReference type="Pfam" id="PF01556">
    <property type="entry name" value="DnaJ_C"/>
    <property type="match status" value="1"/>
</dbReference>
<evidence type="ECO:0000259" key="8">
    <source>
        <dbReference type="PROSITE" id="PS51188"/>
    </source>
</evidence>
<dbReference type="PROSITE" id="PS50076">
    <property type="entry name" value="DNAJ_2"/>
    <property type="match status" value="1"/>
</dbReference>
<evidence type="ECO:0000256" key="3">
    <source>
        <dbReference type="ARBA" id="ARBA00022771"/>
    </source>
</evidence>
<gene>
    <name evidence="9" type="ORF">PSIN1315_LOCUS2189</name>
</gene>
<dbReference type="FunFam" id="2.60.260.20:FF:000003">
    <property type="entry name" value="DnaJ subfamily A member 2"/>
    <property type="match status" value="1"/>
</dbReference>
<evidence type="ECO:0000313" key="9">
    <source>
        <dbReference type="EMBL" id="CAE0128774.1"/>
    </source>
</evidence>
<evidence type="ECO:0000256" key="2">
    <source>
        <dbReference type="ARBA" id="ARBA00022737"/>
    </source>
</evidence>
<keyword evidence="3 5" id="KW-0863">Zinc-finger</keyword>
<feature type="region of interest" description="Disordered" evidence="6">
    <location>
        <begin position="385"/>
        <end position="422"/>
    </location>
</feature>
<dbReference type="SUPFAM" id="SSF57938">
    <property type="entry name" value="DnaJ/Hsp40 cysteine-rich domain"/>
    <property type="match status" value="1"/>
</dbReference>
<evidence type="ECO:0000259" key="7">
    <source>
        <dbReference type="PROSITE" id="PS50076"/>
    </source>
</evidence>
<dbReference type="InterPro" id="IPR001623">
    <property type="entry name" value="DnaJ_domain"/>
</dbReference>
<evidence type="ECO:0000256" key="4">
    <source>
        <dbReference type="ARBA" id="ARBA00022833"/>
    </source>
</evidence>
<evidence type="ECO:0000256" key="1">
    <source>
        <dbReference type="ARBA" id="ARBA00022723"/>
    </source>
</evidence>
<name>A0A7S3BC33_9VIRI</name>
<evidence type="ECO:0000256" key="6">
    <source>
        <dbReference type="SAM" id="MobiDB-lite"/>
    </source>
</evidence>
<proteinExistence type="inferred from homology"/>
<dbReference type="GO" id="GO:0009408">
    <property type="term" value="P:response to heat"/>
    <property type="evidence" value="ECO:0007669"/>
    <property type="project" value="InterPro"/>
</dbReference>
<dbReference type="InterPro" id="IPR008971">
    <property type="entry name" value="HSP40/DnaJ_pept-bd"/>
</dbReference>
<dbReference type="InterPro" id="IPR018253">
    <property type="entry name" value="DnaJ_domain_CS"/>
</dbReference>
<dbReference type="PRINTS" id="PR00625">
    <property type="entry name" value="JDOMAIN"/>
</dbReference>
<dbReference type="SUPFAM" id="SSF46565">
    <property type="entry name" value="Chaperone J-domain"/>
    <property type="match status" value="1"/>
</dbReference>
<evidence type="ECO:0000256" key="5">
    <source>
        <dbReference type="PROSITE-ProRule" id="PRU00546"/>
    </source>
</evidence>
<dbReference type="CDD" id="cd06257">
    <property type="entry name" value="DnaJ"/>
    <property type="match status" value="1"/>
</dbReference>
<dbReference type="GO" id="GO:0008270">
    <property type="term" value="F:zinc ion binding"/>
    <property type="evidence" value="ECO:0007669"/>
    <property type="project" value="UniProtKB-KW"/>
</dbReference>
<feature type="zinc finger region" description="CR-type" evidence="5">
    <location>
        <begin position="133"/>
        <end position="217"/>
    </location>
</feature>
<dbReference type="Gene3D" id="1.10.287.110">
    <property type="entry name" value="DnaJ domain"/>
    <property type="match status" value="1"/>
</dbReference>
<dbReference type="CDD" id="cd10719">
    <property type="entry name" value="DnaJ_zf"/>
    <property type="match status" value="1"/>
</dbReference>
<protein>
    <submittedName>
        <fullName evidence="9">Uncharacterized protein</fullName>
    </submittedName>
</protein>
<dbReference type="PROSITE" id="PS00636">
    <property type="entry name" value="DNAJ_1"/>
    <property type="match status" value="1"/>
</dbReference>
<feature type="domain" description="J" evidence="7">
    <location>
        <begin position="11"/>
        <end position="72"/>
    </location>
</feature>
<reference evidence="9" key="1">
    <citation type="submission" date="2021-01" db="EMBL/GenBank/DDBJ databases">
        <authorList>
            <person name="Corre E."/>
            <person name="Pelletier E."/>
            <person name="Niang G."/>
            <person name="Scheremetjew M."/>
            <person name="Finn R."/>
            <person name="Kale V."/>
            <person name="Holt S."/>
            <person name="Cochrane G."/>
            <person name="Meng A."/>
            <person name="Brown T."/>
            <person name="Cohen L."/>
        </authorList>
    </citation>
    <scope>NUCLEOTIDE SEQUENCE</scope>
    <source>
        <strain evidence="9">RCC927</strain>
    </source>
</reference>
<dbReference type="EMBL" id="HBHY01003378">
    <property type="protein sequence ID" value="CAE0128774.1"/>
    <property type="molecule type" value="Transcribed_RNA"/>
</dbReference>
<dbReference type="Pfam" id="PF00226">
    <property type="entry name" value="DnaJ"/>
    <property type="match status" value="1"/>
</dbReference>
<dbReference type="SMART" id="SM00271">
    <property type="entry name" value="DnaJ"/>
    <property type="match status" value="1"/>
</dbReference>
<dbReference type="InterPro" id="IPR002939">
    <property type="entry name" value="DnaJ_C"/>
</dbReference>
<dbReference type="HAMAP" id="MF_01152">
    <property type="entry name" value="DnaJ"/>
    <property type="match status" value="1"/>
</dbReference>
<feature type="domain" description="CR-type" evidence="8">
    <location>
        <begin position="133"/>
        <end position="217"/>
    </location>
</feature>
<dbReference type="GO" id="GO:0006457">
    <property type="term" value="P:protein folding"/>
    <property type="evidence" value="ECO:0007669"/>
    <property type="project" value="InterPro"/>
</dbReference>
<accession>A0A7S3BC33</accession>
<organism evidence="9">
    <name type="scientific">Prasinoderma singulare</name>
    <dbReference type="NCBI Taxonomy" id="676789"/>
    <lineage>
        <taxon>Eukaryota</taxon>
        <taxon>Viridiplantae</taxon>
        <taxon>Prasinodermophyta</taxon>
        <taxon>Prasinodermophyceae</taxon>
        <taxon>Prasinodermales</taxon>
        <taxon>Prasinodermaceae</taxon>
        <taxon>Prasinoderma</taxon>
    </lineage>
</organism>
<dbReference type="CDD" id="cd10747">
    <property type="entry name" value="DnaJ_C"/>
    <property type="match status" value="1"/>
</dbReference>
<dbReference type="Gene3D" id="2.60.260.20">
    <property type="entry name" value="Urease metallochaperone UreE, N-terminal domain"/>
    <property type="match status" value="2"/>
</dbReference>
<keyword evidence="4 5" id="KW-0862">Zinc</keyword>
<dbReference type="SUPFAM" id="SSF49493">
    <property type="entry name" value="HSP40/DnaJ peptide-binding domain"/>
    <property type="match status" value="2"/>
</dbReference>